<dbReference type="RefSeq" id="WP_220194839.1">
    <property type="nucleotide sequence ID" value="NZ_BNJF01000001.1"/>
</dbReference>
<reference evidence="1" key="1">
    <citation type="submission" date="2020-10" db="EMBL/GenBank/DDBJ databases">
        <title>Taxonomic study of unclassified bacteria belonging to the class Ktedonobacteria.</title>
        <authorList>
            <person name="Yabe S."/>
            <person name="Wang C.M."/>
            <person name="Zheng Y."/>
            <person name="Sakai Y."/>
            <person name="Cavaletti L."/>
            <person name="Monciardini P."/>
            <person name="Donadio S."/>
        </authorList>
    </citation>
    <scope>NUCLEOTIDE SEQUENCE</scope>
    <source>
        <strain evidence="1">SOSP1-1</strain>
    </source>
</reference>
<organism evidence="1 2">
    <name type="scientific">Ktedonospora formicarum</name>
    <dbReference type="NCBI Taxonomy" id="2778364"/>
    <lineage>
        <taxon>Bacteria</taxon>
        <taxon>Bacillati</taxon>
        <taxon>Chloroflexota</taxon>
        <taxon>Ktedonobacteria</taxon>
        <taxon>Ktedonobacterales</taxon>
        <taxon>Ktedonobacteraceae</taxon>
        <taxon>Ktedonospora</taxon>
    </lineage>
</organism>
<dbReference type="EMBL" id="BNJF01000001">
    <property type="protein sequence ID" value="GHO45511.1"/>
    <property type="molecule type" value="Genomic_DNA"/>
</dbReference>
<gene>
    <name evidence="1" type="ORF">KSX_36740</name>
</gene>
<evidence type="ECO:0000313" key="2">
    <source>
        <dbReference type="Proteomes" id="UP000612362"/>
    </source>
</evidence>
<evidence type="ECO:0000313" key="1">
    <source>
        <dbReference type="EMBL" id="GHO45511.1"/>
    </source>
</evidence>
<comment type="caution">
    <text evidence="1">The sequence shown here is derived from an EMBL/GenBank/DDBJ whole genome shotgun (WGS) entry which is preliminary data.</text>
</comment>
<dbReference type="Proteomes" id="UP000612362">
    <property type="component" value="Unassembled WGS sequence"/>
</dbReference>
<sequence>MVKTQTTVREIVRQKLAAFEQLRPEYERCFRFVQEAHGQKRLTICSIAEIVYYLHARWVCDSKGELLSVPHSPKRLDGKRCLELLRDWQINGESAEVIAFLQYRLDTLPFADLTRQIDLAEVSAMNPEIAQRLRNGRRVLLNRGFNLLLALDAIGTLSHEEISSQVRLACERYGHLPKQIKEQLALAESPLFSYVPHQELARYNMLLMNTLTQDIRPIQEADKKAHMDDPPATQDTSQPPLAEFSFPFYQELTSTDHNNVMRHRFYNAVPMSAARS</sequence>
<dbReference type="AlphaFoldDB" id="A0A8J3I0U0"/>
<name>A0A8J3I0U0_9CHLR</name>
<keyword evidence="2" id="KW-1185">Reference proteome</keyword>
<proteinExistence type="predicted"/>
<protein>
    <submittedName>
        <fullName evidence="1">Uncharacterized protein</fullName>
    </submittedName>
</protein>
<accession>A0A8J3I0U0</accession>